<name>A0A1R3L6Y2_ASPOF</name>
<reference evidence="3" key="1">
    <citation type="journal article" date="2017" name="Nat. Commun.">
        <title>The asparagus genome sheds light on the origin and evolution of a young Y chromosome.</title>
        <authorList>
            <person name="Harkess A."/>
            <person name="Zhou J."/>
            <person name="Xu C."/>
            <person name="Bowers J.E."/>
            <person name="Van der Hulst R."/>
            <person name="Ayyampalayam S."/>
            <person name="Mercati F."/>
            <person name="Riccardi P."/>
            <person name="McKain M.R."/>
            <person name="Kakrana A."/>
            <person name="Tang H."/>
            <person name="Ray J."/>
            <person name="Groenendijk J."/>
            <person name="Arikit S."/>
            <person name="Mathioni S.M."/>
            <person name="Nakano M."/>
            <person name="Shan H."/>
            <person name="Telgmann-Rauber A."/>
            <person name="Kanno A."/>
            <person name="Yue Z."/>
            <person name="Chen H."/>
            <person name="Li W."/>
            <person name="Chen Y."/>
            <person name="Xu X."/>
            <person name="Zhang Y."/>
            <person name="Luo S."/>
            <person name="Chen H."/>
            <person name="Gao J."/>
            <person name="Mao Z."/>
            <person name="Pires J.C."/>
            <person name="Luo M."/>
            <person name="Kudrna D."/>
            <person name="Wing R.A."/>
            <person name="Meyers B.C."/>
            <person name="Yi K."/>
            <person name="Kong H."/>
            <person name="Lavrijsen P."/>
            <person name="Sunseri F."/>
            <person name="Falavigna A."/>
            <person name="Ye Y."/>
            <person name="Leebens-Mack J.H."/>
            <person name="Chen G."/>
        </authorList>
    </citation>
    <scope>NUCLEOTIDE SEQUENCE [LARGE SCALE GENOMIC DNA]</scope>
    <source>
        <strain evidence="3">cv. DH0086</strain>
    </source>
</reference>
<dbReference type="Gramene" id="ONK55366">
    <property type="protein sequence ID" value="ONK55366"/>
    <property type="gene ID" value="A4U43_UnF4230"/>
</dbReference>
<organism evidence="2 3">
    <name type="scientific">Asparagus officinalis</name>
    <name type="common">Garden asparagus</name>
    <dbReference type="NCBI Taxonomy" id="4686"/>
    <lineage>
        <taxon>Eukaryota</taxon>
        <taxon>Viridiplantae</taxon>
        <taxon>Streptophyta</taxon>
        <taxon>Embryophyta</taxon>
        <taxon>Tracheophyta</taxon>
        <taxon>Spermatophyta</taxon>
        <taxon>Magnoliopsida</taxon>
        <taxon>Liliopsida</taxon>
        <taxon>Asparagales</taxon>
        <taxon>Asparagaceae</taxon>
        <taxon>Asparagoideae</taxon>
        <taxon>Asparagus</taxon>
    </lineage>
</organism>
<keyword evidence="3" id="KW-1185">Reference proteome</keyword>
<evidence type="ECO:0000256" key="1">
    <source>
        <dbReference type="SAM" id="MobiDB-lite"/>
    </source>
</evidence>
<feature type="compositionally biased region" description="Polar residues" evidence="1">
    <location>
        <begin position="61"/>
        <end position="71"/>
    </location>
</feature>
<accession>A0A1R3L6Y2</accession>
<evidence type="ECO:0000313" key="3">
    <source>
        <dbReference type="Proteomes" id="UP000243459"/>
    </source>
</evidence>
<feature type="compositionally biased region" description="Polar residues" evidence="1">
    <location>
        <begin position="88"/>
        <end position="99"/>
    </location>
</feature>
<protein>
    <submittedName>
        <fullName evidence="2">Uncharacterized protein</fullName>
    </submittedName>
</protein>
<proteinExistence type="predicted"/>
<feature type="region of interest" description="Disordered" evidence="1">
    <location>
        <begin position="46"/>
        <end position="99"/>
    </location>
</feature>
<dbReference type="AlphaFoldDB" id="A0A1R3L6Y2"/>
<dbReference type="EMBL" id="KV863528">
    <property type="protein sequence ID" value="ONK55366.1"/>
    <property type="molecule type" value="Genomic_DNA"/>
</dbReference>
<dbReference type="Proteomes" id="UP000243459">
    <property type="component" value="Unassembled WGS sequence"/>
</dbReference>
<feature type="compositionally biased region" description="Low complexity" evidence="1">
    <location>
        <begin position="72"/>
        <end position="82"/>
    </location>
</feature>
<sequence length="99" mass="10877">MADKIAMLKLKKITYETPTNWGLPPPLQQQPRYGYMQPGAYPGVLPQYTQPPYGGYPPQPAASTGYSSGWDQSSTQQTQQTTPATGYETPNVSNESVHI</sequence>
<gene>
    <name evidence="2" type="ORF">A4U43_UnF4230</name>
</gene>
<evidence type="ECO:0000313" key="2">
    <source>
        <dbReference type="EMBL" id="ONK55366.1"/>
    </source>
</evidence>